<organism evidence="6 7">
    <name type="scientific">Rhodalgimonas zhirmunskyi</name>
    <dbReference type="NCBI Taxonomy" id="2964767"/>
    <lineage>
        <taxon>Bacteria</taxon>
        <taxon>Pseudomonadati</taxon>
        <taxon>Pseudomonadota</taxon>
        <taxon>Alphaproteobacteria</taxon>
        <taxon>Rhodobacterales</taxon>
        <taxon>Roseobacteraceae</taxon>
        <taxon>Rhodalgimonas</taxon>
    </lineage>
</organism>
<evidence type="ECO:0000256" key="4">
    <source>
        <dbReference type="PROSITE-ProRule" id="PRU00433"/>
    </source>
</evidence>
<keyword evidence="7" id="KW-1185">Reference proteome</keyword>
<feature type="domain" description="Cytochrome c" evidence="5">
    <location>
        <begin position="26"/>
        <end position="112"/>
    </location>
</feature>
<accession>A0AAJ1U8R2</accession>
<dbReference type="EMBL" id="JANFFA010000003">
    <property type="protein sequence ID" value="MDQ2095039.1"/>
    <property type="molecule type" value="Genomic_DNA"/>
</dbReference>
<keyword evidence="3 4" id="KW-0408">Iron</keyword>
<protein>
    <submittedName>
        <fullName evidence="6">Cytochrome c</fullName>
    </submittedName>
</protein>
<dbReference type="Pfam" id="PF00034">
    <property type="entry name" value="Cytochrom_C"/>
    <property type="match status" value="1"/>
</dbReference>
<dbReference type="PROSITE" id="PS51007">
    <property type="entry name" value="CYTC"/>
    <property type="match status" value="1"/>
</dbReference>
<evidence type="ECO:0000256" key="3">
    <source>
        <dbReference type="ARBA" id="ARBA00023004"/>
    </source>
</evidence>
<dbReference type="InterPro" id="IPR009056">
    <property type="entry name" value="Cyt_c-like_dom"/>
</dbReference>
<dbReference type="AlphaFoldDB" id="A0AAJ1U8R2"/>
<name>A0AAJ1U8R2_9RHOB</name>
<evidence type="ECO:0000313" key="7">
    <source>
        <dbReference type="Proteomes" id="UP001227162"/>
    </source>
</evidence>
<comment type="caution">
    <text evidence="6">The sequence shown here is derived from an EMBL/GenBank/DDBJ whole genome shotgun (WGS) entry which is preliminary data.</text>
</comment>
<dbReference type="InterPro" id="IPR036909">
    <property type="entry name" value="Cyt_c-like_dom_sf"/>
</dbReference>
<evidence type="ECO:0000256" key="1">
    <source>
        <dbReference type="ARBA" id="ARBA00022617"/>
    </source>
</evidence>
<evidence type="ECO:0000313" key="6">
    <source>
        <dbReference type="EMBL" id="MDQ2095039.1"/>
    </source>
</evidence>
<dbReference type="Proteomes" id="UP001227162">
    <property type="component" value="Unassembled WGS sequence"/>
</dbReference>
<dbReference type="GO" id="GO:0046872">
    <property type="term" value="F:metal ion binding"/>
    <property type="evidence" value="ECO:0007669"/>
    <property type="project" value="UniProtKB-KW"/>
</dbReference>
<gene>
    <name evidence="6" type="ORF">NOI20_13030</name>
</gene>
<dbReference type="GO" id="GO:0009055">
    <property type="term" value="F:electron transfer activity"/>
    <property type="evidence" value="ECO:0007669"/>
    <property type="project" value="InterPro"/>
</dbReference>
<dbReference type="SUPFAM" id="SSF46626">
    <property type="entry name" value="Cytochrome c"/>
    <property type="match status" value="1"/>
</dbReference>
<evidence type="ECO:0000256" key="2">
    <source>
        <dbReference type="ARBA" id="ARBA00022723"/>
    </source>
</evidence>
<reference evidence="6" key="1">
    <citation type="submission" date="2022-07" db="EMBL/GenBank/DDBJ databases">
        <authorList>
            <person name="Otstavnykh N."/>
            <person name="Isaeva M."/>
            <person name="Bystritskaya E."/>
        </authorList>
    </citation>
    <scope>NUCLEOTIDE SEQUENCE</scope>
    <source>
        <strain evidence="6">10Alg 79</strain>
    </source>
</reference>
<reference evidence="6" key="2">
    <citation type="submission" date="2023-04" db="EMBL/GenBank/DDBJ databases">
        <title>'Rhodoalgimonas zhirmunskyi' gen. nov., isolated from a red alga.</title>
        <authorList>
            <person name="Nedashkovskaya O.I."/>
            <person name="Otstavnykh N.Y."/>
            <person name="Bystritskaya E.P."/>
            <person name="Balabanova L.A."/>
            <person name="Isaeva M.P."/>
        </authorList>
    </citation>
    <scope>NUCLEOTIDE SEQUENCE</scope>
    <source>
        <strain evidence="6">10Alg 79</strain>
    </source>
</reference>
<dbReference type="GO" id="GO:0020037">
    <property type="term" value="F:heme binding"/>
    <property type="evidence" value="ECO:0007669"/>
    <property type="project" value="InterPro"/>
</dbReference>
<evidence type="ECO:0000259" key="5">
    <source>
        <dbReference type="PROSITE" id="PS51007"/>
    </source>
</evidence>
<proteinExistence type="predicted"/>
<dbReference type="Gene3D" id="1.10.760.10">
    <property type="entry name" value="Cytochrome c-like domain"/>
    <property type="match status" value="1"/>
</dbReference>
<keyword evidence="1 4" id="KW-0349">Heme</keyword>
<sequence>MTSTFMAGVADGAAIVTPRLPATLSEAAQSGKQVFDAKCAVCHGTDAAGKKGNGPPLVHKIYEPSHHGDYAVQLAVVQGVRAHHWPFGDMAPVPGVTTAQVEQIVAYLREMQRANGIR</sequence>
<keyword evidence="2 4" id="KW-0479">Metal-binding</keyword>